<organism evidence="2 3">
    <name type="scientific">Candidatus Reconcilbacillus cellulovorans</name>
    <dbReference type="NCBI Taxonomy" id="1906605"/>
    <lineage>
        <taxon>Bacteria</taxon>
        <taxon>Bacillati</taxon>
        <taxon>Bacillota</taxon>
        <taxon>Bacilli</taxon>
        <taxon>Bacillales</taxon>
        <taxon>Paenibacillaceae</taxon>
        <taxon>Candidatus Reconcilbacillus</taxon>
    </lineage>
</organism>
<sequence>MEGWRRRLATAEKALASLKELVRVERPDAVLRDAAIQRFEYTFETVWKTAKSWLFEEEGVDVASPKSVIRSCRETGLLDDGDAVRALQMADDRNLTVHTYDERLAGEIYARLGDYAALLARWLDAMRRRSPAGEGADGESRPVRDDGGTRAEDAAGASGANGGDG</sequence>
<accession>A0A2A6E130</accession>
<dbReference type="Proteomes" id="UP000243688">
    <property type="component" value="Unassembled WGS sequence"/>
</dbReference>
<name>A0A2A6E130_9BACL</name>
<evidence type="ECO:0000313" key="3">
    <source>
        <dbReference type="Proteomes" id="UP000243688"/>
    </source>
</evidence>
<evidence type="ECO:0008006" key="4">
    <source>
        <dbReference type="Google" id="ProtNLM"/>
    </source>
</evidence>
<comment type="caution">
    <text evidence="2">The sequence shown here is derived from an EMBL/GenBank/DDBJ whole genome shotgun (WGS) entry which is preliminary data.</text>
</comment>
<dbReference type="Gene3D" id="1.20.120.330">
    <property type="entry name" value="Nucleotidyltransferases domain 2"/>
    <property type="match status" value="1"/>
</dbReference>
<dbReference type="NCBIfam" id="TIGR01987">
    <property type="entry name" value="HI0074"/>
    <property type="match status" value="1"/>
</dbReference>
<evidence type="ECO:0000256" key="1">
    <source>
        <dbReference type="SAM" id="MobiDB-lite"/>
    </source>
</evidence>
<protein>
    <recommendedName>
        <fullName evidence="4">Nucleotidyltransferase</fullName>
    </recommendedName>
</protein>
<dbReference type="Pfam" id="PF08780">
    <property type="entry name" value="NTase_sub_bind"/>
    <property type="match status" value="1"/>
</dbReference>
<feature type="region of interest" description="Disordered" evidence="1">
    <location>
        <begin position="130"/>
        <end position="165"/>
    </location>
</feature>
<feature type="compositionally biased region" description="Basic and acidic residues" evidence="1">
    <location>
        <begin position="138"/>
        <end position="153"/>
    </location>
</feature>
<proteinExistence type="predicted"/>
<dbReference type="AlphaFoldDB" id="A0A2A6E130"/>
<reference evidence="2 3" key="1">
    <citation type="submission" date="2016-12" db="EMBL/GenBank/DDBJ databases">
        <title>Candidatus Reconcilibacillus cellulovorans genome.</title>
        <authorList>
            <person name="Kolinko S."/>
            <person name="Wu Y.-W."/>
            <person name="Tachea F."/>
            <person name="Denzel E."/>
            <person name="Hiras J."/>
            <person name="Baecker N."/>
            <person name="Chan L.J."/>
            <person name="Eichorst S.A."/>
            <person name="Frey D."/>
            <person name="Adams P.D."/>
            <person name="Pray T."/>
            <person name="Tanjore D."/>
            <person name="Petzold C.J."/>
            <person name="Gladden J.M."/>
            <person name="Simmons B.A."/>
            <person name="Singer S.W."/>
        </authorList>
    </citation>
    <scope>NUCLEOTIDE SEQUENCE [LARGE SCALE GENOMIC DNA]</scope>
    <source>
        <strain evidence="2">JTherm</strain>
    </source>
</reference>
<evidence type="ECO:0000313" key="2">
    <source>
        <dbReference type="EMBL" id="PDO10695.1"/>
    </source>
</evidence>
<dbReference type="SUPFAM" id="SSF81593">
    <property type="entry name" value="Nucleotidyltransferase substrate binding subunit/domain"/>
    <property type="match status" value="1"/>
</dbReference>
<gene>
    <name evidence="2" type="ORF">BLM47_05655</name>
</gene>
<dbReference type="EMBL" id="MOXJ01000010">
    <property type="protein sequence ID" value="PDO10695.1"/>
    <property type="molecule type" value="Genomic_DNA"/>
</dbReference>
<dbReference type="InterPro" id="IPR010235">
    <property type="entry name" value="HepT"/>
</dbReference>